<feature type="compositionally biased region" description="Gly residues" evidence="1">
    <location>
        <begin position="458"/>
        <end position="474"/>
    </location>
</feature>
<dbReference type="RefSeq" id="WP_309849247.1">
    <property type="nucleotide sequence ID" value="NZ_BAAAIU010000024.1"/>
</dbReference>
<dbReference type="AlphaFoldDB" id="A0AAE4C7H2"/>
<keyword evidence="3" id="KW-1185">Reference proteome</keyword>
<feature type="region of interest" description="Disordered" evidence="1">
    <location>
        <begin position="1"/>
        <end position="20"/>
    </location>
</feature>
<organism evidence="2 3">
    <name type="scientific">Falsarthrobacter nasiphocae</name>
    <dbReference type="NCBI Taxonomy" id="189863"/>
    <lineage>
        <taxon>Bacteria</taxon>
        <taxon>Bacillati</taxon>
        <taxon>Actinomycetota</taxon>
        <taxon>Actinomycetes</taxon>
        <taxon>Micrococcales</taxon>
        <taxon>Micrococcaceae</taxon>
        <taxon>Falsarthrobacter</taxon>
    </lineage>
</organism>
<evidence type="ECO:0000313" key="2">
    <source>
        <dbReference type="EMBL" id="MDR6891445.1"/>
    </source>
</evidence>
<comment type="caution">
    <text evidence="2">The sequence shown here is derived from an EMBL/GenBank/DDBJ whole genome shotgun (WGS) entry which is preliminary data.</text>
</comment>
<dbReference type="InterPro" id="IPR042271">
    <property type="entry name" value="Zinicin_2_N"/>
</dbReference>
<accession>A0AAE4C7H2</accession>
<sequence length="495" mass="51710">MASTPENWDAADPSGGDSPSFEEIARALQGIMSGQGDADPEVLRSLGLPTDPAVLRGMMQQAQSMFTSAADPESSWAQARETARSLAAGTGGAEAAASDAERSGVDQAFRLASLWLDETTAFESLPVQPRVYTRTQWVEASFGTFREMTAPIAASVSAAMKSAFETQAPPEMAAMISGASAMLDGVGQSLFALQLGQAVGTLAGSVLSTGDVGVPLVKGSLGLVPRNVAAFAEGFDLSADEINIYLALREEAHARLFHRAPWLRAHVLRAVADFAAGIEIDPSRMEEVARQIDPSAPGSFEEALGEGLFQPATTPAQAEALTRLETLLALIEGWVDVVVNASAARLPSAAMLAETIRRRRVTQGPTEQAFAGLVGLELRPRRLRDAAALFHFIEAEGGSEARDAVWAHPDLLPSPADLDDPAGYTSRQRERAAADADVDAELEKLLSGGYDTAPDGQDGPGGRGGDDAPGGSAGPRGDEESPGSGEKPAEDGPRP</sequence>
<name>A0AAE4C7H2_9MICC</name>
<proteinExistence type="predicted"/>
<dbReference type="EMBL" id="JAVDUI010000001">
    <property type="protein sequence ID" value="MDR6891445.1"/>
    <property type="molecule type" value="Genomic_DNA"/>
</dbReference>
<protein>
    <submittedName>
        <fullName evidence="2">Hydrolase</fullName>
    </submittedName>
</protein>
<feature type="region of interest" description="Disordered" evidence="1">
    <location>
        <begin position="64"/>
        <end position="99"/>
    </location>
</feature>
<dbReference type="SUPFAM" id="SSF55486">
    <property type="entry name" value="Metalloproteases ('zincins'), catalytic domain"/>
    <property type="match status" value="1"/>
</dbReference>
<dbReference type="GO" id="GO:0016787">
    <property type="term" value="F:hydrolase activity"/>
    <property type="evidence" value="ECO:0007669"/>
    <property type="project" value="UniProtKB-KW"/>
</dbReference>
<evidence type="ECO:0000256" key="1">
    <source>
        <dbReference type="SAM" id="MobiDB-lite"/>
    </source>
</evidence>
<gene>
    <name evidence="2" type="ORF">J2S35_000385</name>
</gene>
<dbReference type="Pfam" id="PF10103">
    <property type="entry name" value="Zincin_2"/>
    <property type="match status" value="1"/>
</dbReference>
<dbReference type="NCBIfam" id="TIGR03624">
    <property type="entry name" value="putative hydrolase"/>
    <property type="match status" value="1"/>
</dbReference>
<reference evidence="2" key="1">
    <citation type="submission" date="2023-07" db="EMBL/GenBank/DDBJ databases">
        <title>Sequencing the genomes of 1000 actinobacteria strains.</title>
        <authorList>
            <person name="Klenk H.-P."/>
        </authorList>
    </citation>
    <scope>NUCLEOTIDE SEQUENCE</scope>
    <source>
        <strain evidence="2">DSM 13988</strain>
    </source>
</reference>
<dbReference type="Gene3D" id="1.20.150.30">
    <property type="entry name" value="Zincin-like metallopeptidase, N-terminal domain"/>
    <property type="match status" value="1"/>
</dbReference>
<dbReference type="PANTHER" id="PTHR39420">
    <property type="match status" value="1"/>
</dbReference>
<dbReference type="InterPro" id="IPR018766">
    <property type="entry name" value="Zinicin_2"/>
</dbReference>
<feature type="region of interest" description="Disordered" evidence="1">
    <location>
        <begin position="412"/>
        <end position="495"/>
    </location>
</feature>
<evidence type="ECO:0000313" key="3">
    <source>
        <dbReference type="Proteomes" id="UP001247307"/>
    </source>
</evidence>
<dbReference type="PANTHER" id="PTHR39420:SF2">
    <property type="entry name" value="HYDROLASE"/>
    <property type="match status" value="1"/>
</dbReference>
<keyword evidence="2" id="KW-0378">Hydrolase</keyword>
<dbReference type="Proteomes" id="UP001247307">
    <property type="component" value="Unassembled WGS sequence"/>
</dbReference>